<keyword evidence="4" id="KW-0813">Transport</keyword>
<feature type="transmembrane region" description="Helical" evidence="6">
    <location>
        <begin position="351"/>
        <end position="368"/>
    </location>
</feature>
<organism evidence="7 8">
    <name type="scientific">Anthropogastromicrobium aceti</name>
    <dbReference type="NCBI Taxonomy" id="2981768"/>
    <lineage>
        <taxon>Bacteria</taxon>
        <taxon>Bacillati</taxon>
        <taxon>Bacillota</taxon>
        <taxon>Clostridia</taxon>
        <taxon>Lachnospirales</taxon>
        <taxon>Lachnospiraceae</taxon>
        <taxon>Anthropogastromicrobium</taxon>
    </lineage>
</organism>
<evidence type="ECO:0000256" key="4">
    <source>
        <dbReference type="ARBA" id="ARBA00022448"/>
    </source>
</evidence>
<dbReference type="GO" id="GO:0005886">
    <property type="term" value="C:plasma membrane"/>
    <property type="evidence" value="ECO:0007669"/>
    <property type="project" value="TreeGrafter"/>
</dbReference>
<comment type="similarity">
    <text evidence="2">Belongs to the multi antimicrobial extrusion (MATE) (TC 2.A.66.1) family.</text>
</comment>
<dbReference type="GO" id="GO:0015297">
    <property type="term" value="F:antiporter activity"/>
    <property type="evidence" value="ECO:0007669"/>
    <property type="project" value="InterPro"/>
</dbReference>
<dbReference type="RefSeq" id="WP_308732140.1">
    <property type="nucleotide sequence ID" value="NZ_JAJEQN010000035.1"/>
</dbReference>
<feature type="transmembrane region" description="Helical" evidence="6">
    <location>
        <begin position="265"/>
        <end position="287"/>
    </location>
</feature>
<feature type="transmembrane region" description="Helical" evidence="6">
    <location>
        <begin position="380"/>
        <end position="403"/>
    </location>
</feature>
<feature type="transmembrane region" description="Helical" evidence="6">
    <location>
        <begin position="190"/>
        <end position="211"/>
    </location>
</feature>
<dbReference type="Pfam" id="PF01554">
    <property type="entry name" value="MatE"/>
    <property type="match status" value="2"/>
</dbReference>
<dbReference type="InterPro" id="IPR050222">
    <property type="entry name" value="MATE_MdtK"/>
</dbReference>
<sequence length="428" mass="47953">MKYKVKDINRLVYPILLNYLLNSIFEILDQAIVGHYSSQSFALVGIASSMIYAVTGAFGIMSTVFNIIAAERKGKKDEAGFESVFAINKMLTLLIGFLFFIIGCLGGKLFFRQVYGITGNDLIEMLSYFYPAAFTVVQNMLIFQYSAYYRNCFNTKITLYSTIVSTIVNLFFDYSLVFGCFGLPQLGTAGAAWGSVIGLFVGLFIYQIPYWRKHSPVIAKRMIEKNTIKQMFRLYPSFLGQEFLENTILVFVVSGIVSRMGTDQMAVYSLLGTVGGIVGLPVYAYAIAAQTYALQKRASGNKDEAKEYLKTGAGMAFLVIGIVCICCWIGKEQMLRCIISDTNIIQQAKKLLIFLFAIQLIKVPYQIYMSYLQGIGYEKLVFYCVAAGTIATSVGVLICGTLWKLSGIYAIMFLEYLILTWIYKGYTR</sequence>
<comment type="caution">
    <text evidence="7">The sequence shown here is derived from an EMBL/GenBank/DDBJ whole genome shotgun (WGS) entry which is preliminary data.</text>
</comment>
<reference evidence="7 8" key="1">
    <citation type="submission" date="2021-10" db="EMBL/GenBank/DDBJ databases">
        <title>Anaerobic single-cell dispensing facilitates the cultivation of human gut bacteria.</title>
        <authorList>
            <person name="Afrizal A."/>
        </authorList>
    </citation>
    <scope>NUCLEOTIDE SEQUENCE [LARGE SCALE GENOMIC DNA]</scope>
    <source>
        <strain evidence="7 8">CLA-AA-H224</strain>
    </source>
</reference>
<comment type="function">
    <text evidence="1">Multidrug efflux pump.</text>
</comment>
<name>A0AAE3E5V2_9FIRM</name>
<keyword evidence="8" id="KW-1185">Reference proteome</keyword>
<dbReference type="PANTHER" id="PTHR43298">
    <property type="entry name" value="MULTIDRUG RESISTANCE PROTEIN NORM-RELATED"/>
    <property type="match status" value="1"/>
</dbReference>
<evidence type="ECO:0000256" key="5">
    <source>
        <dbReference type="ARBA" id="ARBA00031636"/>
    </source>
</evidence>
<dbReference type="Proteomes" id="UP001198200">
    <property type="component" value="Unassembled WGS sequence"/>
</dbReference>
<feature type="transmembrane region" description="Helical" evidence="6">
    <location>
        <begin position="157"/>
        <end position="184"/>
    </location>
</feature>
<evidence type="ECO:0000256" key="6">
    <source>
        <dbReference type="SAM" id="Phobius"/>
    </source>
</evidence>
<proteinExistence type="inferred from homology"/>
<evidence type="ECO:0000313" key="8">
    <source>
        <dbReference type="Proteomes" id="UP001198200"/>
    </source>
</evidence>
<dbReference type="InterPro" id="IPR002528">
    <property type="entry name" value="MATE_fam"/>
</dbReference>
<keyword evidence="6" id="KW-0812">Transmembrane</keyword>
<dbReference type="PANTHER" id="PTHR43298:SF2">
    <property type="entry name" value="FMN_FAD EXPORTER YEEO-RELATED"/>
    <property type="match status" value="1"/>
</dbReference>
<dbReference type="EMBL" id="JAJEQN010000035">
    <property type="protein sequence ID" value="MCC2222420.1"/>
    <property type="molecule type" value="Genomic_DNA"/>
</dbReference>
<gene>
    <name evidence="7" type="ORF">LKD48_12395</name>
</gene>
<keyword evidence="6" id="KW-0472">Membrane</keyword>
<evidence type="ECO:0000256" key="3">
    <source>
        <dbReference type="ARBA" id="ARBA00020268"/>
    </source>
</evidence>
<protein>
    <recommendedName>
        <fullName evidence="3">Probable multidrug resistance protein NorM</fullName>
    </recommendedName>
    <alternativeName>
        <fullName evidence="5">Multidrug-efflux transporter</fullName>
    </alternativeName>
</protein>
<evidence type="ECO:0000313" key="7">
    <source>
        <dbReference type="EMBL" id="MCC2222420.1"/>
    </source>
</evidence>
<accession>A0AAE3E5V2</accession>
<feature type="transmembrane region" description="Helical" evidence="6">
    <location>
        <begin position="12"/>
        <end position="28"/>
    </location>
</feature>
<feature type="transmembrane region" description="Helical" evidence="6">
    <location>
        <begin position="409"/>
        <end position="426"/>
    </location>
</feature>
<feature type="transmembrane region" description="Helical" evidence="6">
    <location>
        <begin position="308"/>
        <end position="331"/>
    </location>
</feature>
<dbReference type="GO" id="GO:0042910">
    <property type="term" value="F:xenobiotic transmembrane transporter activity"/>
    <property type="evidence" value="ECO:0007669"/>
    <property type="project" value="InterPro"/>
</dbReference>
<evidence type="ECO:0000256" key="2">
    <source>
        <dbReference type="ARBA" id="ARBA00010199"/>
    </source>
</evidence>
<evidence type="ECO:0000256" key="1">
    <source>
        <dbReference type="ARBA" id="ARBA00003408"/>
    </source>
</evidence>
<feature type="transmembrane region" description="Helical" evidence="6">
    <location>
        <begin position="126"/>
        <end position="145"/>
    </location>
</feature>
<feature type="transmembrane region" description="Helical" evidence="6">
    <location>
        <begin position="90"/>
        <end position="111"/>
    </location>
</feature>
<dbReference type="AlphaFoldDB" id="A0AAE3E5V2"/>
<feature type="transmembrane region" description="Helical" evidence="6">
    <location>
        <begin position="40"/>
        <end position="69"/>
    </location>
</feature>
<keyword evidence="6" id="KW-1133">Transmembrane helix</keyword>